<dbReference type="Proteomes" id="UP000494040">
    <property type="component" value="Unassembled WGS sequence"/>
</dbReference>
<organism evidence="16 17">
    <name type="scientific">Cimex lectularius</name>
    <name type="common">Bed bug</name>
    <name type="synonym">Acanthia lectularia</name>
    <dbReference type="NCBI Taxonomy" id="79782"/>
    <lineage>
        <taxon>Eukaryota</taxon>
        <taxon>Metazoa</taxon>
        <taxon>Ecdysozoa</taxon>
        <taxon>Arthropoda</taxon>
        <taxon>Hexapoda</taxon>
        <taxon>Insecta</taxon>
        <taxon>Pterygota</taxon>
        <taxon>Neoptera</taxon>
        <taxon>Paraneoptera</taxon>
        <taxon>Hemiptera</taxon>
        <taxon>Heteroptera</taxon>
        <taxon>Panheteroptera</taxon>
        <taxon>Cimicomorpha</taxon>
        <taxon>Cimicidae</taxon>
        <taxon>Cimex</taxon>
    </lineage>
</organism>
<dbReference type="GO" id="GO:0005694">
    <property type="term" value="C:chromosome"/>
    <property type="evidence" value="ECO:0007669"/>
    <property type="project" value="UniProtKB-ARBA"/>
</dbReference>
<feature type="compositionally biased region" description="Basic and acidic residues" evidence="13">
    <location>
        <begin position="1"/>
        <end position="16"/>
    </location>
</feature>
<dbReference type="Gene3D" id="3.40.50.10810">
    <property type="entry name" value="Tandem AAA-ATPase domain"/>
    <property type="match status" value="1"/>
</dbReference>
<evidence type="ECO:0000256" key="2">
    <source>
        <dbReference type="ARBA" id="ARBA00007025"/>
    </source>
</evidence>
<dbReference type="GO" id="GO:0005524">
    <property type="term" value="F:ATP binding"/>
    <property type="evidence" value="ECO:0007669"/>
    <property type="project" value="UniProtKB-KW"/>
</dbReference>
<comment type="similarity">
    <text evidence="2">Belongs to the SNF2/RAD54 helicase family.</text>
</comment>
<dbReference type="PROSITE" id="PS51192">
    <property type="entry name" value="HELICASE_ATP_BIND_1"/>
    <property type="match status" value="1"/>
</dbReference>
<keyword evidence="17" id="KW-1185">Reference proteome</keyword>
<protein>
    <recommendedName>
        <fullName evidence="12">SWI/SNF-related matrix-associated actin-dependent regulator of chromatin subfamily A containing DEAD/H box 1 homolog</fullName>
        <ecNumber evidence="3">3.6.4.12</ecNumber>
    </recommendedName>
</protein>
<dbReference type="AlphaFoldDB" id="A0A8I6RSH8"/>
<dbReference type="SMART" id="SM00490">
    <property type="entry name" value="HELICc"/>
    <property type="match status" value="1"/>
</dbReference>
<evidence type="ECO:0000256" key="5">
    <source>
        <dbReference type="ARBA" id="ARBA00022801"/>
    </source>
</evidence>
<dbReference type="RefSeq" id="XP_014250763.1">
    <property type="nucleotide sequence ID" value="XM_014395277.2"/>
</dbReference>
<dbReference type="GO" id="GO:0003677">
    <property type="term" value="F:DNA binding"/>
    <property type="evidence" value="ECO:0007669"/>
    <property type="project" value="UniProtKB-KW"/>
</dbReference>
<dbReference type="GO" id="GO:0005634">
    <property type="term" value="C:nucleus"/>
    <property type="evidence" value="ECO:0007669"/>
    <property type="project" value="UniProtKB-SubCell"/>
</dbReference>
<evidence type="ECO:0000256" key="1">
    <source>
        <dbReference type="ARBA" id="ARBA00004123"/>
    </source>
</evidence>
<evidence type="ECO:0000256" key="4">
    <source>
        <dbReference type="ARBA" id="ARBA00022741"/>
    </source>
</evidence>
<evidence type="ECO:0000256" key="13">
    <source>
        <dbReference type="SAM" id="MobiDB-lite"/>
    </source>
</evidence>
<keyword evidence="6" id="KW-0347">Helicase</keyword>
<evidence type="ECO:0000259" key="15">
    <source>
        <dbReference type="PROSITE" id="PS51194"/>
    </source>
</evidence>
<feature type="domain" description="Helicase C-terminal" evidence="15">
    <location>
        <begin position="665"/>
        <end position="823"/>
    </location>
</feature>
<dbReference type="Gene3D" id="3.40.50.300">
    <property type="entry name" value="P-loop containing nucleotide triphosphate hydrolases"/>
    <property type="match status" value="2"/>
</dbReference>
<dbReference type="InterPro" id="IPR038718">
    <property type="entry name" value="SNF2-like_sf"/>
</dbReference>
<dbReference type="SUPFAM" id="SSF52540">
    <property type="entry name" value="P-loop containing nucleoside triphosphate hydrolases"/>
    <property type="match status" value="2"/>
</dbReference>
<dbReference type="EnsemblMetazoa" id="XM_014395277.2">
    <property type="protein sequence ID" value="XP_014250763.1"/>
    <property type="gene ID" value="LOC106667345"/>
</dbReference>
<evidence type="ECO:0000313" key="16">
    <source>
        <dbReference type="EnsemblMetazoa" id="XP_014250763.1"/>
    </source>
</evidence>
<proteinExistence type="inferred from homology"/>
<keyword evidence="4" id="KW-0547">Nucleotide-binding</keyword>
<dbReference type="GeneID" id="106667345"/>
<dbReference type="OrthoDB" id="448448at2759"/>
<dbReference type="Pfam" id="PF00271">
    <property type="entry name" value="Helicase_C"/>
    <property type="match status" value="1"/>
</dbReference>
<evidence type="ECO:0000256" key="7">
    <source>
        <dbReference type="ARBA" id="ARBA00022840"/>
    </source>
</evidence>
<evidence type="ECO:0000256" key="9">
    <source>
        <dbReference type="ARBA" id="ARBA00023125"/>
    </source>
</evidence>
<dbReference type="InterPro" id="IPR049730">
    <property type="entry name" value="SNF2/RAD54-like_C"/>
</dbReference>
<dbReference type="SMART" id="SM00487">
    <property type="entry name" value="DEXDc"/>
    <property type="match status" value="1"/>
</dbReference>
<dbReference type="InterPro" id="IPR001650">
    <property type="entry name" value="Helicase_C-like"/>
</dbReference>
<dbReference type="FunFam" id="3.40.50.10810:FF:000014">
    <property type="entry name" value="SWI/SNF-related matrix-associated actin-dependent regulator of chromatin subfamily A containing DEAD/H box 1"/>
    <property type="match status" value="1"/>
</dbReference>
<feature type="compositionally biased region" description="Basic residues" evidence="13">
    <location>
        <begin position="139"/>
        <end position="152"/>
    </location>
</feature>
<evidence type="ECO:0000256" key="8">
    <source>
        <dbReference type="ARBA" id="ARBA00022853"/>
    </source>
</evidence>
<keyword evidence="7" id="KW-0067">ATP-binding</keyword>
<dbReference type="Pfam" id="PF00176">
    <property type="entry name" value="SNF2-rel_dom"/>
    <property type="match status" value="1"/>
</dbReference>
<dbReference type="InterPro" id="IPR027417">
    <property type="entry name" value="P-loop_NTPase"/>
</dbReference>
<evidence type="ECO:0000256" key="12">
    <source>
        <dbReference type="ARBA" id="ARBA00069890"/>
    </source>
</evidence>
<dbReference type="InterPro" id="IPR014001">
    <property type="entry name" value="Helicase_ATP-bd"/>
</dbReference>
<comment type="function">
    <text evidence="11">DNA helicase that possesses intrinsic ATP-dependent nucleosome-remodeling activity and is both required for DNA repair and heterochromatin organization. Promotes DNA end resection of double-strand breaks (DSBs) following DNA damage: probably acts by weakening histone DNA interactions in nucleosomes flanking DSBs.</text>
</comment>
<feature type="compositionally biased region" description="Basic and acidic residues" evidence="13">
    <location>
        <begin position="36"/>
        <end position="51"/>
    </location>
</feature>
<dbReference type="KEGG" id="clec:106667345"/>
<dbReference type="CDD" id="cd18793">
    <property type="entry name" value="SF2_C_SNF"/>
    <property type="match status" value="1"/>
</dbReference>
<dbReference type="GO" id="GO:0006325">
    <property type="term" value="P:chromatin organization"/>
    <property type="evidence" value="ECO:0007669"/>
    <property type="project" value="UniProtKB-KW"/>
</dbReference>
<dbReference type="GO" id="GO:0003678">
    <property type="term" value="F:DNA helicase activity"/>
    <property type="evidence" value="ECO:0007669"/>
    <property type="project" value="UniProtKB-EC"/>
</dbReference>
<comment type="subcellular location">
    <subcellularLocation>
        <location evidence="1">Nucleus</location>
    </subcellularLocation>
</comment>
<evidence type="ECO:0000256" key="10">
    <source>
        <dbReference type="ARBA" id="ARBA00023242"/>
    </source>
</evidence>
<dbReference type="CTD" id="34311"/>
<feature type="domain" description="Helicase ATP-binding" evidence="14">
    <location>
        <begin position="313"/>
        <end position="483"/>
    </location>
</feature>
<feature type="compositionally biased region" description="Polar residues" evidence="13">
    <location>
        <begin position="25"/>
        <end position="35"/>
    </location>
</feature>
<keyword evidence="8" id="KW-0156">Chromatin regulator</keyword>
<sequence length="834" mass="96679">MMVPNKEKTSKLLEHLRKFRFQKKQGYTQELQNMRQEIENSSRSPHPRETSESDDENSVSSNSNSKFPSRPNSVNGKFENNGVHSISDSEDSQSQQSPKKSRIKNRASLKDNSPELSTKKYSRIKRQRSGSSSDEKSPRREKKRPAMKKYKFKGAEKKVENFSDEEDKWSDRVIESSEEDNSDVEISDDMTHSKQKVFDFLNTATKLELLQVQTCTEKKIVYIFNLRPFTGWKDLVLKFKSGKNLSPEFLNHTVKMLKSRDIVARLMKRCLKLAVSTEKAIIEGSAMLEKQPSIMTDSLQLKSYQMVGLNWLAVMHNQGLNGILADEMGLGKTIQVIAFLSYLKESGFSNCPHLIVVPASTIDNWAIEFTKWSPTLNVVIYHGSADDRKALRYEWAKDKFKSMDVIITTYNIVGSNPEEKKMFRIINLHYVVFDEAHMLKNMNTQRYVNLYNINAKRRILLTGTPLQNTLLELMSLLNFVMPNMFSRCIDHIKAFFSKYRSTADDDISAFEEEQIDLAKRIMKPFVLRRLKDDVLKDLPEKTSTVIFVPLEEEQQEKYDNMLKELKEWAETKEEGFSVLSSFMQLRKLANHPLTCRFHFQEEVLKDIADRLASDETYKETREHFLYEDLCYMSDHDIHKLAKEHTSISKFKLNDKFFLTSGKFKKLDEILPKLKSEGHRVVIFSQFLFILDLLEEYLRIRDHTFVRLDGSTNILDRQELIDNFNEDSDVFVFLLTTKAGGVGINLTSADTVIIHDVDFNPYNDKQAEDRCHRLGQKRPVQIMRFVSQGTVEEKIYACAQSKLELEQGLTNNKEDEEDVGKNVALLLRETLGLKK</sequence>
<evidence type="ECO:0000256" key="3">
    <source>
        <dbReference type="ARBA" id="ARBA00012551"/>
    </source>
</evidence>
<evidence type="ECO:0000256" key="6">
    <source>
        <dbReference type="ARBA" id="ARBA00022806"/>
    </source>
</evidence>
<dbReference type="PROSITE" id="PS51194">
    <property type="entry name" value="HELICASE_CTER"/>
    <property type="match status" value="1"/>
</dbReference>
<dbReference type="PANTHER" id="PTHR10799">
    <property type="entry name" value="SNF2/RAD54 HELICASE FAMILY"/>
    <property type="match status" value="1"/>
</dbReference>
<feature type="region of interest" description="Disordered" evidence="13">
    <location>
        <begin position="1"/>
        <end position="155"/>
    </location>
</feature>
<evidence type="ECO:0000313" key="17">
    <source>
        <dbReference type="Proteomes" id="UP000494040"/>
    </source>
</evidence>
<dbReference type="EC" id="3.6.4.12" evidence="3"/>
<keyword evidence="10" id="KW-0539">Nucleus</keyword>
<dbReference type="InterPro" id="IPR000330">
    <property type="entry name" value="SNF2_N"/>
</dbReference>
<keyword evidence="9" id="KW-0238">DNA-binding</keyword>
<dbReference type="OMA" id="MMLDVVE"/>
<evidence type="ECO:0000259" key="14">
    <source>
        <dbReference type="PROSITE" id="PS51192"/>
    </source>
</evidence>
<reference evidence="16" key="1">
    <citation type="submission" date="2022-01" db="UniProtKB">
        <authorList>
            <consortium name="EnsemblMetazoa"/>
        </authorList>
    </citation>
    <scope>IDENTIFICATION</scope>
</reference>
<name>A0A8I6RSH8_CIMLE</name>
<feature type="compositionally biased region" description="Low complexity" evidence="13">
    <location>
        <begin position="58"/>
        <end position="73"/>
    </location>
</feature>
<dbReference type="GO" id="GO:0016787">
    <property type="term" value="F:hydrolase activity"/>
    <property type="evidence" value="ECO:0007669"/>
    <property type="project" value="UniProtKB-KW"/>
</dbReference>
<evidence type="ECO:0000256" key="11">
    <source>
        <dbReference type="ARBA" id="ARBA00059294"/>
    </source>
</evidence>
<accession>A0A8I6RSH8</accession>
<keyword evidence="5" id="KW-0378">Hydrolase</keyword>